<reference evidence="1 2" key="1">
    <citation type="journal article" date="2006" name="Nature">
        <title>Global trends of whole-genome duplications revealed by the ciliate Paramecium tetraurelia.</title>
        <authorList>
            <consortium name="Genoscope"/>
            <person name="Aury J.-M."/>
            <person name="Jaillon O."/>
            <person name="Duret L."/>
            <person name="Noel B."/>
            <person name="Jubin C."/>
            <person name="Porcel B.M."/>
            <person name="Segurens B."/>
            <person name="Daubin V."/>
            <person name="Anthouard V."/>
            <person name="Aiach N."/>
            <person name="Arnaiz O."/>
            <person name="Billaut A."/>
            <person name="Beisson J."/>
            <person name="Blanc I."/>
            <person name="Bouhouche K."/>
            <person name="Camara F."/>
            <person name="Duharcourt S."/>
            <person name="Guigo R."/>
            <person name="Gogendeau D."/>
            <person name="Katinka M."/>
            <person name="Keller A.-M."/>
            <person name="Kissmehl R."/>
            <person name="Klotz C."/>
            <person name="Koll F."/>
            <person name="Le Moue A."/>
            <person name="Lepere C."/>
            <person name="Malinsky S."/>
            <person name="Nowacki M."/>
            <person name="Nowak J.K."/>
            <person name="Plattner H."/>
            <person name="Poulain J."/>
            <person name="Ruiz F."/>
            <person name="Serrano V."/>
            <person name="Zagulski M."/>
            <person name="Dessen P."/>
            <person name="Betermier M."/>
            <person name="Weissenbach J."/>
            <person name="Scarpelli C."/>
            <person name="Schachter V."/>
            <person name="Sperling L."/>
            <person name="Meyer E."/>
            <person name="Cohen J."/>
            <person name="Wincker P."/>
        </authorList>
    </citation>
    <scope>NUCLEOTIDE SEQUENCE [LARGE SCALE GENOMIC DNA]</scope>
    <source>
        <strain evidence="1 2">Stock d4-2</strain>
    </source>
</reference>
<evidence type="ECO:0000313" key="1">
    <source>
        <dbReference type="EMBL" id="CAK91044.1"/>
    </source>
</evidence>
<protein>
    <submittedName>
        <fullName evidence="1">Uncharacterized protein</fullName>
    </submittedName>
</protein>
<evidence type="ECO:0000313" key="2">
    <source>
        <dbReference type="Proteomes" id="UP000000600"/>
    </source>
</evidence>
<name>A0E6X7_PARTE</name>
<dbReference type="AlphaFoldDB" id="A0E6X7"/>
<dbReference type="InParanoid" id="A0E6X7"/>
<accession>A0E6X7</accession>
<proteinExistence type="predicted"/>
<gene>
    <name evidence="1" type="ORF">GSPATT00023772001</name>
</gene>
<dbReference type="KEGG" id="ptm:GSPATT00023772001"/>
<dbReference type="HOGENOM" id="CLU_1513416_0_0_1"/>
<sequence>MNIYEINPLLELLDQWYENIVSKKKKTYPFKQIKQNENHKAIEYEFNIENGPQINWNIINQIMKPIEKQFQKNQETNEDVHFKFQMLRPSKGPGNNVLKTLDQVRMEMNKQILNSLLLLKVTKKLDKLQINRKHKTNWNIQNMDEEPTQVFSDQSHDLNKRLQIILEGLQNILVSIIY</sequence>
<organism evidence="1 2">
    <name type="scientific">Paramecium tetraurelia</name>
    <dbReference type="NCBI Taxonomy" id="5888"/>
    <lineage>
        <taxon>Eukaryota</taxon>
        <taxon>Sar</taxon>
        <taxon>Alveolata</taxon>
        <taxon>Ciliophora</taxon>
        <taxon>Intramacronucleata</taxon>
        <taxon>Oligohymenophorea</taxon>
        <taxon>Peniculida</taxon>
        <taxon>Parameciidae</taxon>
        <taxon>Paramecium</taxon>
    </lineage>
</organism>
<dbReference type="RefSeq" id="XP_001458441.1">
    <property type="nucleotide sequence ID" value="XM_001458404.1"/>
</dbReference>
<keyword evidence="2" id="KW-1185">Reference proteome</keyword>
<dbReference type="Proteomes" id="UP000000600">
    <property type="component" value="Unassembled WGS sequence"/>
</dbReference>
<dbReference type="GeneID" id="5044226"/>
<dbReference type="EMBL" id="CT868661">
    <property type="protein sequence ID" value="CAK91044.1"/>
    <property type="molecule type" value="Genomic_DNA"/>
</dbReference>